<dbReference type="OrthoDB" id="337234at2157"/>
<evidence type="ECO:0000313" key="4">
    <source>
        <dbReference type="Proteomes" id="UP000255421"/>
    </source>
</evidence>
<accession>A0A1H0YKP9</accession>
<reference evidence="1 4" key="3">
    <citation type="submission" date="2018-07" db="EMBL/GenBank/DDBJ databases">
        <title>Genome sequence of extremly halophilic archaeon Halopelagius longus strain BC12-B1.</title>
        <authorList>
            <person name="Zhang X."/>
        </authorList>
    </citation>
    <scope>NUCLEOTIDE SEQUENCE [LARGE SCALE GENOMIC DNA]</scope>
    <source>
        <strain evidence="1 4">BC12-B1</strain>
    </source>
</reference>
<dbReference type="EMBL" id="FNKQ01000001">
    <property type="protein sequence ID" value="SDQ15561.1"/>
    <property type="molecule type" value="Genomic_DNA"/>
</dbReference>
<reference evidence="2" key="1">
    <citation type="submission" date="2016-10" db="EMBL/GenBank/DDBJ databases">
        <authorList>
            <person name="de Groot N.N."/>
        </authorList>
    </citation>
    <scope>NUCLEOTIDE SEQUENCE [LARGE SCALE GENOMIC DNA]</scope>
    <source>
        <strain evidence="2">CGMCC 1.12397</strain>
    </source>
</reference>
<dbReference type="EMBL" id="QQST01000001">
    <property type="protein sequence ID" value="RDI72533.1"/>
    <property type="molecule type" value="Genomic_DNA"/>
</dbReference>
<protein>
    <submittedName>
        <fullName evidence="1">HTR-like protein</fullName>
    </submittedName>
    <submittedName>
        <fullName evidence="2">RecA-superfamily ATPase, KaiC/GvpD/RAD55 family</fullName>
    </submittedName>
</protein>
<proteinExistence type="predicted"/>
<dbReference type="Proteomes" id="UP000199289">
    <property type="component" value="Unassembled WGS sequence"/>
</dbReference>
<gene>
    <name evidence="1" type="ORF">DWB78_12850</name>
    <name evidence="2" type="ORF">SAMN05216278_0686</name>
</gene>
<evidence type="ECO:0000313" key="2">
    <source>
        <dbReference type="EMBL" id="SDQ15561.1"/>
    </source>
</evidence>
<organism evidence="2 3">
    <name type="scientific">Halopelagius longus</name>
    <dbReference type="NCBI Taxonomy" id="1236180"/>
    <lineage>
        <taxon>Archaea</taxon>
        <taxon>Methanobacteriati</taxon>
        <taxon>Methanobacteriota</taxon>
        <taxon>Stenosarchaea group</taxon>
        <taxon>Halobacteria</taxon>
        <taxon>Halobacteriales</taxon>
        <taxon>Haloferacaceae</taxon>
    </lineage>
</organism>
<evidence type="ECO:0000313" key="3">
    <source>
        <dbReference type="Proteomes" id="UP000199289"/>
    </source>
</evidence>
<dbReference type="Gene3D" id="3.40.50.300">
    <property type="entry name" value="P-loop containing nucleotide triphosphate hydrolases"/>
    <property type="match status" value="1"/>
</dbReference>
<name>A0A1H0YKP9_9EURY</name>
<dbReference type="Proteomes" id="UP000255421">
    <property type="component" value="Unassembled WGS sequence"/>
</dbReference>
<dbReference type="AlphaFoldDB" id="A0A1H0YKP9"/>
<dbReference type="RefSeq" id="WP_092532909.1">
    <property type="nucleotide sequence ID" value="NZ_FNKQ01000001.1"/>
</dbReference>
<evidence type="ECO:0000313" key="1">
    <source>
        <dbReference type="EMBL" id="RDI72533.1"/>
    </source>
</evidence>
<dbReference type="InterPro" id="IPR027417">
    <property type="entry name" value="P-loop_NTPase"/>
</dbReference>
<keyword evidence="4" id="KW-1185">Reference proteome</keyword>
<dbReference type="SUPFAM" id="SSF52540">
    <property type="entry name" value="P-loop containing nucleoside triphosphate hydrolases"/>
    <property type="match status" value="1"/>
</dbReference>
<reference evidence="3" key="2">
    <citation type="submission" date="2016-10" db="EMBL/GenBank/DDBJ databases">
        <authorList>
            <person name="Varghese N."/>
            <person name="Submissions S."/>
        </authorList>
    </citation>
    <scope>NUCLEOTIDE SEQUENCE [LARGE SCALE GENOMIC DNA]</scope>
    <source>
        <strain evidence="3">CGMCC 1.12397</strain>
    </source>
</reference>
<sequence>MDSIPFGVSRLDSIIGGGAPPGTVVLLVGEPGAGAREFAYTSAAMNALAHADEELFDLHYGSLHDDAAVPPEIHYLSFTDGEAAIRREMAYVLEDEFLDAAVEHVRFHDLGPEYFQLSPIPREWYMGEATTLQDLGESHNRDSVLTALGGVLSENAPNNLVVIDSVTDLVSSVSDEVEWSDVAMLMRGLGKASHEWGGLVLALASRQTLERTELGHLVDAADGTLQFEWETGGSKRARTLVVQEFRGVLSRLEEENIVRFETEIHESGFDVTDVRKIR</sequence>